<dbReference type="InterPro" id="IPR050682">
    <property type="entry name" value="ModA/WtpA"/>
</dbReference>
<dbReference type="AlphaFoldDB" id="A0A5C5U241"/>
<dbReference type="Proteomes" id="UP000315949">
    <property type="component" value="Unassembled WGS sequence"/>
</dbReference>
<sequence length="219" mass="22753">MATRQVLGALASGALAAGLSQVRITSVGGVDAEKRVMDGEPVDLVWLAAPALERLEAAGHLVPGSRRALMRSEIWVAVRAGAPRPPVADEAQVREAVLAARTLGHSTGPSGTYLTGLFQRWSIREQVQPRLVQAPPGVPVAALIARGEVELGFQQRSELVGVEGVDAIGPLPDAIQHATVFSGAVCVRSRDPKAAARLLDFMASDAASGILLAHGMAPA</sequence>
<dbReference type="GO" id="GO:0015689">
    <property type="term" value="P:molybdate ion transport"/>
    <property type="evidence" value="ECO:0007669"/>
    <property type="project" value="TreeGrafter"/>
</dbReference>
<reference evidence="1 2" key="1">
    <citation type="submission" date="2019-07" db="EMBL/GenBank/DDBJ databases">
        <title>Luteimonas sp. YD-1 nov., isolated from acidic soil.</title>
        <authorList>
            <person name="Zhou J."/>
        </authorList>
    </citation>
    <scope>NUCLEOTIDE SEQUENCE [LARGE SCALE GENOMIC DNA]</scope>
    <source>
        <strain evidence="1 2">YD-1</strain>
    </source>
</reference>
<dbReference type="PANTHER" id="PTHR30632:SF11">
    <property type="entry name" value="BLR4797 PROTEIN"/>
    <property type="match status" value="1"/>
</dbReference>
<dbReference type="GO" id="GO:0030973">
    <property type="term" value="F:molybdate ion binding"/>
    <property type="evidence" value="ECO:0007669"/>
    <property type="project" value="TreeGrafter"/>
</dbReference>
<dbReference type="SUPFAM" id="SSF53850">
    <property type="entry name" value="Periplasmic binding protein-like II"/>
    <property type="match status" value="1"/>
</dbReference>
<evidence type="ECO:0000313" key="2">
    <source>
        <dbReference type="Proteomes" id="UP000315949"/>
    </source>
</evidence>
<evidence type="ECO:0000313" key="1">
    <source>
        <dbReference type="EMBL" id="TWT19899.1"/>
    </source>
</evidence>
<dbReference type="PANTHER" id="PTHR30632">
    <property type="entry name" value="MOLYBDATE-BINDING PERIPLASMIC PROTEIN"/>
    <property type="match status" value="1"/>
</dbReference>
<proteinExistence type="predicted"/>
<organism evidence="1 2">
    <name type="scientific">Luteimonas wenzhouensis</name>
    <dbReference type="NCBI Taxonomy" id="2599615"/>
    <lineage>
        <taxon>Bacteria</taxon>
        <taxon>Pseudomonadati</taxon>
        <taxon>Pseudomonadota</taxon>
        <taxon>Gammaproteobacteria</taxon>
        <taxon>Lysobacterales</taxon>
        <taxon>Lysobacteraceae</taxon>
        <taxon>Luteimonas</taxon>
    </lineage>
</organism>
<dbReference type="EMBL" id="VOHE01000003">
    <property type="protein sequence ID" value="TWT19899.1"/>
    <property type="molecule type" value="Genomic_DNA"/>
</dbReference>
<keyword evidence="2" id="KW-1185">Reference proteome</keyword>
<gene>
    <name evidence="1" type="ORF">FQY79_07015</name>
</gene>
<comment type="caution">
    <text evidence="1">The sequence shown here is derived from an EMBL/GenBank/DDBJ whole genome shotgun (WGS) entry which is preliminary data.</text>
</comment>
<protein>
    <submittedName>
        <fullName evidence="1">ABC transporter substrate-binding protein</fullName>
    </submittedName>
</protein>
<accession>A0A5C5U241</accession>
<name>A0A5C5U241_9GAMM</name>
<dbReference type="Gene3D" id="3.40.190.10">
    <property type="entry name" value="Periplasmic binding protein-like II"/>
    <property type="match status" value="2"/>
</dbReference>
<dbReference type="Pfam" id="PF13531">
    <property type="entry name" value="SBP_bac_11"/>
    <property type="match status" value="1"/>
</dbReference>
<dbReference type="OrthoDB" id="8216219at2"/>